<comment type="similarity">
    <text evidence="1">Belongs to the universal ribosomal protein uS11 family.</text>
</comment>
<dbReference type="GO" id="GO:0006412">
    <property type="term" value="P:translation"/>
    <property type="evidence" value="ECO:0007669"/>
    <property type="project" value="InterPro"/>
</dbReference>
<dbReference type="AlphaFoldDB" id="A0A7T4XAK2"/>
<feature type="transmembrane region" description="Helical" evidence="5">
    <location>
        <begin position="198"/>
        <end position="217"/>
    </location>
</feature>
<accession>A0A7T4XAK2</accession>
<sequence length="387" mass="45016">MEKPIRRYSSYSLRRNRRTRLHLGIRKGIIYVQASFSNPIVTITDGSGRVVVWASAGACGGEGEGRPGVDDRASEFQTESGGANADASTDDPNCQKDNDKIQTEDPNPKDSLPLGSIQIDQDKYIWAHPDGEMGGIDFSIFNPTFLHAHVMVDEEDFAAGLFEFNEEHLEEMRQFQKEKLEQTKEFNLRQRKKQLKHFFCFLFILAILGWRVFALVLGHASMDYLLHHSPYPRRIKLVINFVSRVGLLLQLVRTGSISFRESLKIFRVEIADLQRAIQSKSYLDPQALNFIQVLSKFIREYSRHAGIPLFEPIYNPLMALSVLVLWITLPTKKWKLPIMLIYSIFISLFLYYQFYWHFKGRFKLKRVDRRGRGRRRSAFPYNNKKWK</sequence>
<evidence type="ECO:0000313" key="6">
    <source>
        <dbReference type="EMBL" id="QQD90265.1"/>
    </source>
</evidence>
<dbReference type="InterPro" id="IPR036967">
    <property type="entry name" value="Ribosomal_uS11_sf"/>
</dbReference>
<organism evidence="6">
    <name type="scientific">Geranium sibiricum</name>
    <dbReference type="NCBI Taxonomy" id="345237"/>
    <lineage>
        <taxon>Eukaryota</taxon>
        <taxon>Viridiplantae</taxon>
        <taxon>Streptophyta</taxon>
        <taxon>Embryophyta</taxon>
        <taxon>Tracheophyta</taxon>
        <taxon>Spermatophyta</taxon>
        <taxon>Magnoliopsida</taxon>
        <taxon>eudicotyledons</taxon>
        <taxon>Gunneridae</taxon>
        <taxon>Pentapetalae</taxon>
        <taxon>rosids</taxon>
        <taxon>malvids</taxon>
        <taxon>Geraniales</taxon>
        <taxon>Geraniaceae</taxon>
        <taxon>Geranium</taxon>
    </lineage>
</organism>
<keyword evidence="2" id="KW-0689">Ribosomal protein</keyword>
<dbReference type="SUPFAM" id="SSF53137">
    <property type="entry name" value="Translational machinery components"/>
    <property type="match status" value="1"/>
</dbReference>
<proteinExistence type="inferred from homology"/>
<keyword evidence="5" id="KW-0812">Transmembrane</keyword>
<dbReference type="GO" id="GO:0003735">
    <property type="term" value="F:structural constituent of ribosome"/>
    <property type="evidence" value="ECO:0007669"/>
    <property type="project" value="InterPro"/>
</dbReference>
<evidence type="ECO:0000256" key="4">
    <source>
        <dbReference type="SAM" id="MobiDB-lite"/>
    </source>
</evidence>
<gene>
    <name evidence="6" type="primary">ORF387</name>
</gene>
<dbReference type="Pfam" id="PF00411">
    <property type="entry name" value="Ribosomal_S11"/>
    <property type="match status" value="1"/>
</dbReference>
<dbReference type="RefSeq" id="YP_010132503.1">
    <property type="nucleotide sequence ID" value="NC_056382.1"/>
</dbReference>
<reference evidence="6" key="2">
    <citation type="submission" date="2021-03" db="EMBL/GenBank/DDBJ databases">
        <title>Complete Chloroplast Genome of Geranium sibiricum.</title>
        <authorList>
            <person name="Xx X."/>
        </authorList>
    </citation>
    <scope>NUCLEOTIDE SEQUENCE</scope>
</reference>
<feature type="transmembrane region" description="Helical" evidence="5">
    <location>
        <begin position="336"/>
        <end position="356"/>
    </location>
</feature>
<evidence type="ECO:0000256" key="1">
    <source>
        <dbReference type="ARBA" id="ARBA00006194"/>
    </source>
</evidence>
<reference evidence="6" key="1">
    <citation type="submission" date="2020-11" db="EMBL/GenBank/DDBJ databases">
        <authorList>
            <person name="Sun H."/>
            <person name="Xue X."/>
        </authorList>
    </citation>
    <scope>NUCLEOTIDE SEQUENCE</scope>
</reference>
<feature type="transmembrane region" description="Helical" evidence="5">
    <location>
        <begin position="237"/>
        <end position="259"/>
    </location>
</feature>
<dbReference type="EMBL" id="MW266075">
    <property type="protein sequence ID" value="QQD90265.1"/>
    <property type="molecule type" value="Genomic_DNA"/>
</dbReference>
<evidence type="ECO:0000256" key="3">
    <source>
        <dbReference type="ARBA" id="ARBA00023274"/>
    </source>
</evidence>
<name>A0A7T4XAK2_9ROSI</name>
<geneLocation type="chloroplast" evidence="6"/>
<feature type="transmembrane region" description="Helical" evidence="5">
    <location>
        <begin position="313"/>
        <end position="330"/>
    </location>
</feature>
<keyword evidence="5" id="KW-1133">Transmembrane helix</keyword>
<feature type="region of interest" description="Disordered" evidence="4">
    <location>
        <begin position="61"/>
        <end position="115"/>
    </location>
</feature>
<keyword evidence="6" id="KW-0934">Plastid</keyword>
<keyword evidence="6" id="KW-0150">Chloroplast</keyword>
<keyword evidence="5" id="KW-0472">Membrane</keyword>
<dbReference type="GO" id="GO:1990904">
    <property type="term" value="C:ribonucleoprotein complex"/>
    <property type="evidence" value="ECO:0007669"/>
    <property type="project" value="UniProtKB-KW"/>
</dbReference>
<feature type="compositionally biased region" description="Polar residues" evidence="4">
    <location>
        <begin position="75"/>
        <end position="92"/>
    </location>
</feature>
<dbReference type="Gene3D" id="3.30.420.80">
    <property type="entry name" value="Ribosomal protein S11"/>
    <property type="match status" value="1"/>
</dbReference>
<evidence type="ECO:0000256" key="2">
    <source>
        <dbReference type="ARBA" id="ARBA00022980"/>
    </source>
</evidence>
<dbReference type="GO" id="GO:0005840">
    <property type="term" value="C:ribosome"/>
    <property type="evidence" value="ECO:0007669"/>
    <property type="project" value="UniProtKB-KW"/>
</dbReference>
<feature type="compositionally biased region" description="Basic and acidic residues" evidence="4">
    <location>
        <begin position="63"/>
        <end position="74"/>
    </location>
</feature>
<evidence type="ECO:0000256" key="5">
    <source>
        <dbReference type="SAM" id="Phobius"/>
    </source>
</evidence>
<dbReference type="GeneID" id="65342373"/>
<keyword evidence="3" id="KW-0687">Ribonucleoprotein</keyword>
<protein>
    <submittedName>
        <fullName evidence="6">Uncharacterized protein</fullName>
    </submittedName>
</protein>
<feature type="compositionally biased region" description="Basic and acidic residues" evidence="4">
    <location>
        <begin position="93"/>
        <end position="108"/>
    </location>
</feature>
<dbReference type="InterPro" id="IPR001971">
    <property type="entry name" value="Ribosomal_uS11"/>
</dbReference>